<dbReference type="AlphaFoldDB" id="A0A371ENJ6"/>
<organism evidence="1 2">
    <name type="scientific">Mucuna pruriens</name>
    <name type="common">Velvet bean</name>
    <name type="synonym">Dolichos pruriens</name>
    <dbReference type="NCBI Taxonomy" id="157652"/>
    <lineage>
        <taxon>Eukaryota</taxon>
        <taxon>Viridiplantae</taxon>
        <taxon>Streptophyta</taxon>
        <taxon>Embryophyta</taxon>
        <taxon>Tracheophyta</taxon>
        <taxon>Spermatophyta</taxon>
        <taxon>Magnoliopsida</taxon>
        <taxon>eudicotyledons</taxon>
        <taxon>Gunneridae</taxon>
        <taxon>Pentapetalae</taxon>
        <taxon>rosids</taxon>
        <taxon>fabids</taxon>
        <taxon>Fabales</taxon>
        <taxon>Fabaceae</taxon>
        <taxon>Papilionoideae</taxon>
        <taxon>50 kb inversion clade</taxon>
        <taxon>NPAAA clade</taxon>
        <taxon>indigoferoid/millettioid clade</taxon>
        <taxon>Phaseoleae</taxon>
        <taxon>Mucuna</taxon>
    </lineage>
</organism>
<evidence type="ECO:0000313" key="1">
    <source>
        <dbReference type="EMBL" id="RDX67632.1"/>
    </source>
</evidence>
<feature type="non-terminal residue" evidence="1">
    <location>
        <position position="1"/>
    </location>
</feature>
<protein>
    <submittedName>
        <fullName evidence="1">Uncharacterized protein</fullName>
    </submittedName>
</protein>
<dbReference type="EMBL" id="QJKJ01012905">
    <property type="protein sequence ID" value="RDX67632.1"/>
    <property type="molecule type" value="Genomic_DNA"/>
</dbReference>
<gene>
    <name evidence="1" type="ORF">CR513_53466</name>
</gene>
<proteinExistence type="predicted"/>
<accession>A0A371ENJ6</accession>
<comment type="caution">
    <text evidence="1">The sequence shown here is derived from an EMBL/GenBank/DDBJ whole genome shotgun (WGS) entry which is preliminary data.</text>
</comment>
<sequence>MNEVQAPEAHVFYSFQIATENVHSECTASCLIHMSKTLHKRSTSSAQLITSFLSLSSEKLLSDLLAIEPHSIGRGPERTRERSTSIIYSSHRYGKFTRRQRLHFGRRGRWTSLGNIPNATLSPMIHEQSTGSRSPCILQLSNNQAERLYSFQITKLNVRSECTASCLIPTSKTLHKMYTSSAPLITSLLSPSSEKLMCHLLAIKPHSIWRGPERGPSPRRLK</sequence>
<dbReference type="Proteomes" id="UP000257109">
    <property type="component" value="Unassembled WGS sequence"/>
</dbReference>
<name>A0A371ENJ6_MUCPR</name>
<keyword evidence="2" id="KW-1185">Reference proteome</keyword>
<reference evidence="1" key="1">
    <citation type="submission" date="2018-05" db="EMBL/GenBank/DDBJ databases">
        <title>Draft genome of Mucuna pruriens seed.</title>
        <authorList>
            <person name="Nnadi N.E."/>
            <person name="Vos R."/>
            <person name="Hasami M.H."/>
            <person name="Devisetty U.K."/>
            <person name="Aguiy J.C."/>
        </authorList>
    </citation>
    <scope>NUCLEOTIDE SEQUENCE [LARGE SCALE GENOMIC DNA]</scope>
    <source>
        <strain evidence="1">JCA_2017</strain>
    </source>
</reference>
<evidence type="ECO:0000313" key="2">
    <source>
        <dbReference type="Proteomes" id="UP000257109"/>
    </source>
</evidence>